<dbReference type="EMBL" id="AP018365">
    <property type="protein sequence ID" value="BBA97410.1"/>
    <property type="molecule type" value="Genomic_DNA"/>
</dbReference>
<keyword evidence="2" id="KW-0238">DNA-binding</keyword>
<dbReference type="SUPFAM" id="SSF47413">
    <property type="entry name" value="lambda repressor-like DNA-binding domains"/>
    <property type="match status" value="1"/>
</dbReference>
<dbReference type="Pfam" id="PF13560">
    <property type="entry name" value="HTH_31"/>
    <property type="match status" value="1"/>
</dbReference>
<dbReference type="PANTHER" id="PTHR35010">
    <property type="entry name" value="BLL4672 PROTEIN-RELATED"/>
    <property type="match status" value="1"/>
</dbReference>
<dbReference type="InterPro" id="IPR010982">
    <property type="entry name" value="Lambda_DNA-bd_dom_sf"/>
</dbReference>
<sequence>MEGMNPLGAALRAWRDRLDPATAGLPHGSARRVPGLRRSELASLADISVEYVVRLEQGRVAAPSPQVCASLARALRLTGEEHAHLLRLAGHAADPRRVPRHVPDSLLRIMDELAANPLSVYDATWGLLHWNPLFAATFGDPARLGPADRNALVWQFLDAMPAPVRQTADERTAFEESLVADLRATTSRFPADPGVAALVARLERSPRFRELWGRPSVGGHESAHKVVGHPDVGDIALNSDTLTTQGGNLHLVVYTARPGTDARGKLDLLAAVGVQAVSARG</sequence>
<dbReference type="Gene3D" id="1.10.260.40">
    <property type="entry name" value="lambda repressor-like DNA-binding domains"/>
    <property type="match status" value="1"/>
</dbReference>
<evidence type="ECO:0000313" key="3">
    <source>
        <dbReference type="Proteomes" id="UP000595703"/>
    </source>
</evidence>
<dbReference type="PANTHER" id="PTHR35010:SF2">
    <property type="entry name" value="BLL4672 PROTEIN"/>
    <property type="match status" value="1"/>
</dbReference>
<dbReference type="Proteomes" id="UP000595703">
    <property type="component" value="Chromosome"/>
</dbReference>
<dbReference type="PROSITE" id="PS50943">
    <property type="entry name" value="HTH_CROC1"/>
    <property type="match status" value="1"/>
</dbReference>
<dbReference type="Pfam" id="PF17765">
    <property type="entry name" value="MLTR_LBD"/>
    <property type="match status" value="1"/>
</dbReference>
<reference evidence="2 3" key="4">
    <citation type="journal article" date="2020" name="Sci. Rep.">
        <title>beta-carboline chemical signals induce reveromycin production through a LuxR family regulator in Streptomyces sp. SN-593.</title>
        <authorList>
            <person name="Panthee S."/>
            <person name="Kito N."/>
            <person name="Hayashi T."/>
            <person name="Shimizu T."/>
            <person name="Ishikawa J."/>
            <person name="Hamamoto H."/>
            <person name="Osada H."/>
            <person name="Takahashi S."/>
        </authorList>
    </citation>
    <scope>NUCLEOTIDE SEQUENCE [LARGE SCALE GENOMIC DNA]</scope>
    <source>
        <strain evidence="2 3">SN-593</strain>
    </source>
</reference>
<protein>
    <submittedName>
        <fullName evidence="2">Putative DNA-binding protein</fullName>
    </submittedName>
</protein>
<dbReference type="KEGG" id="arev:RVR_3139"/>
<dbReference type="SMART" id="SM00530">
    <property type="entry name" value="HTH_XRE"/>
    <property type="match status" value="1"/>
</dbReference>
<evidence type="ECO:0000259" key="1">
    <source>
        <dbReference type="PROSITE" id="PS50943"/>
    </source>
</evidence>
<gene>
    <name evidence="2" type="ORF">RVR_3139</name>
</gene>
<reference evidence="2 3" key="3">
    <citation type="journal article" date="2011" name="Nat. Chem. Biol.">
        <title>Reveromycin A biosynthesis uses RevG and RevJ for stereospecific spiroacetal formation.</title>
        <authorList>
            <person name="Takahashi S."/>
            <person name="Toyoda A."/>
            <person name="Sekiyama Y."/>
            <person name="Takagi H."/>
            <person name="Nogawa T."/>
            <person name="Uramoto M."/>
            <person name="Suzuki R."/>
            <person name="Koshino H."/>
            <person name="Kumano T."/>
            <person name="Panthee S."/>
            <person name="Dairi T."/>
            <person name="Ishikawa J."/>
            <person name="Ikeda H."/>
            <person name="Sakaki Y."/>
            <person name="Osada H."/>
        </authorList>
    </citation>
    <scope>NUCLEOTIDE SEQUENCE [LARGE SCALE GENOMIC DNA]</scope>
    <source>
        <strain evidence="2 3">SN-593</strain>
    </source>
</reference>
<evidence type="ECO:0000313" key="2">
    <source>
        <dbReference type="EMBL" id="BBA97410.1"/>
    </source>
</evidence>
<organism evidence="2 3">
    <name type="scientific">Actinacidiphila reveromycinica</name>
    <dbReference type="NCBI Taxonomy" id="659352"/>
    <lineage>
        <taxon>Bacteria</taxon>
        <taxon>Bacillati</taxon>
        <taxon>Actinomycetota</taxon>
        <taxon>Actinomycetes</taxon>
        <taxon>Kitasatosporales</taxon>
        <taxon>Streptomycetaceae</taxon>
        <taxon>Actinacidiphila</taxon>
    </lineage>
</organism>
<dbReference type="AlphaFoldDB" id="A0A7U3UNA7"/>
<keyword evidence="3" id="KW-1185">Reference proteome</keyword>
<reference evidence="2 3" key="1">
    <citation type="journal article" date="2010" name="J. Bacteriol.">
        <title>Biochemical characterization of a novel indole prenyltransferase from Streptomyces sp. SN-593.</title>
        <authorList>
            <person name="Takahashi S."/>
            <person name="Takagi H."/>
            <person name="Toyoda A."/>
            <person name="Uramoto M."/>
            <person name="Nogawa T."/>
            <person name="Ueki M."/>
            <person name="Sakaki Y."/>
            <person name="Osada H."/>
        </authorList>
    </citation>
    <scope>NUCLEOTIDE SEQUENCE [LARGE SCALE GENOMIC DNA]</scope>
    <source>
        <strain evidence="2 3">SN-593</strain>
    </source>
</reference>
<dbReference type="InterPro" id="IPR001387">
    <property type="entry name" value="Cro/C1-type_HTH"/>
</dbReference>
<accession>A0A7U3UNA7</accession>
<reference evidence="2 3" key="2">
    <citation type="journal article" date="2011" name="J. Antibiot.">
        <title>Furaquinocins I and J: novel polyketide isoprenoid hybrid compounds from Streptomyces reveromyceticus SN-593.</title>
        <authorList>
            <person name="Panthee S."/>
            <person name="Takahashi S."/>
            <person name="Takagi H."/>
            <person name="Nogawa T."/>
            <person name="Oowada E."/>
            <person name="Uramoto M."/>
            <person name="Osada H."/>
        </authorList>
    </citation>
    <scope>NUCLEOTIDE SEQUENCE [LARGE SCALE GENOMIC DNA]</scope>
    <source>
        <strain evidence="2 3">SN-593</strain>
    </source>
</reference>
<name>A0A7U3UNA7_9ACTN</name>
<dbReference type="CDD" id="cd00093">
    <property type="entry name" value="HTH_XRE"/>
    <property type="match status" value="1"/>
</dbReference>
<proteinExistence type="predicted"/>
<feature type="domain" description="HTH cro/C1-type" evidence="1">
    <location>
        <begin position="35"/>
        <end position="82"/>
    </location>
</feature>
<dbReference type="GO" id="GO:0003677">
    <property type="term" value="F:DNA binding"/>
    <property type="evidence" value="ECO:0007669"/>
    <property type="project" value="UniProtKB-KW"/>
</dbReference>
<dbReference type="Gene3D" id="3.30.450.180">
    <property type="match status" value="1"/>
</dbReference>
<dbReference type="InterPro" id="IPR041413">
    <property type="entry name" value="MLTR_LBD"/>
</dbReference>